<feature type="compositionally biased region" description="Basic and acidic residues" evidence="1">
    <location>
        <begin position="46"/>
        <end position="57"/>
    </location>
</feature>
<gene>
    <name evidence="2" type="ORF">Scep_007001</name>
</gene>
<dbReference type="EMBL" id="JBBNAG010000003">
    <property type="protein sequence ID" value="KAK9148244.1"/>
    <property type="molecule type" value="Genomic_DNA"/>
</dbReference>
<feature type="compositionally biased region" description="Acidic residues" evidence="1">
    <location>
        <begin position="58"/>
        <end position="70"/>
    </location>
</feature>
<comment type="caution">
    <text evidence="2">The sequence shown here is derived from an EMBL/GenBank/DDBJ whole genome shotgun (WGS) entry which is preliminary data.</text>
</comment>
<protein>
    <submittedName>
        <fullName evidence="2">Uncharacterized protein</fullName>
    </submittedName>
</protein>
<feature type="region of interest" description="Disordered" evidence="1">
    <location>
        <begin position="1"/>
        <end position="100"/>
    </location>
</feature>
<dbReference type="Proteomes" id="UP001419268">
    <property type="component" value="Unassembled WGS sequence"/>
</dbReference>
<keyword evidence="3" id="KW-1185">Reference proteome</keyword>
<sequence length="113" mass="12709">MSSSITRVRKGEGVKSKPHRELRGLLASMSKTGLQIPNPKTMAAVKRGDDGDDGRANDEEDESDDDDGEDGRDRQSRRRRGLMRRDLGLGERERVRDETRELRVCGAVKKRSS</sequence>
<organism evidence="2 3">
    <name type="scientific">Stephania cephalantha</name>
    <dbReference type="NCBI Taxonomy" id="152367"/>
    <lineage>
        <taxon>Eukaryota</taxon>
        <taxon>Viridiplantae</taxon>
        <taxon>Streptophyta</taxon>
        <taxon>Embryophyta</taxon>
        <taxon>Tracheophyta</taxon>
        <taxon>Spermatophyta</taxon>
        <taxon>Magnoliopsida</taxon>
        <taxon>Ranunculales</taxon>
        <taxon>Menispermaceae</taxon>
        <taxon>Menispermoideae</taxon>
        <taxon>Cissampelideae</taxon>
        <taxon>Stephania</taxon>
    </lineage>
</organism>
<name>A0AAP0KAN7_9MAGN</name>
<evidence type="ECO:0000256" key="1">
    <source>
        <dbReference type="SAM" id="MobiDB-lite"/>
    </source>
</evidence>
<feature type="compositionally biased region" description="Basic and acidic residues" evidence="1">
    <location>
        <begin position="83"/>
        <end position="100"/>
    </location>
</feature>
<reference evidence="2 3" key="1">
    <citation type="submission" date="2024-01" db="EMBL/GenBank/DDBJ databases">
        <title>Genome assemblies of Stephania.</title>
        <authorList>
            <person name="Yang L."/>
        </authorList>
    </citation>
    <scope>NUCLEOTIDE SEQUENCE [LARGE SCALE GENOMIC DNA]</scope>
    <source>
        <strain evidence="2">JXDWG</strain>
        <tissue evidence="2">Leaf</tissue>
    </source>
</reference>
<dbReference type="AlphaFoldDB" id="A0AAP0KAN7"/>
<accession>A0AAP0KAN7</accession>
<feature type="compositionally biased region" description="Basic and acidic residues" evidence="1">
    <location>
        <begin position="9"/>
        <end position="23"/>
    </location>
</feature>
<evidence type="ECO:0000313" key="2">
    <source>
        <dbReference type="EMBL" id="KAK9148244.1"/>
    </source>
</evidence>
<evidence type="ECO:0000313" key="3">
    <source>
        <dbReference type="Proteomes" id="UP001419268"/>
    </source>
</evidence>
<proteinExistence type="predicted"/>